<comment type="catalytic activity">
    <reaction evidence="3">
        <text>4-fumarylacetoacetate + H2O = acetoacetate + fumarate + H(+)</text>
        <dbReference type="Rhea" id="RHEA:10244"/>
        <dbReference type="ChEBI" id="CHEBI:13705"/>
        <dbReference type="ChEBI" id="CHEBI:15377"/>
        <dbReference type="ChEBI" id="CHEBI:15378"/>
        <dbReference type="ChEBI" id="CHEBI:18034"/>
        <dbReference type="ChEBI" id="CHEBI:29806"/>
        <dbReference type="EC" id="3.7.1.2"/>
    </reaction>
</comment>
<keyword evidence="2 3" id="KW-0460">Magnesium</keyword>
<dbReference type="InterPro" id="IPR036663">
    <property type="entry name" value="Fumarylacetoacetase_C_sf"/>
</dbReference>
<keyword evidence="2 3" id="KW-0479">Metal-binding</keyword>
<dbReference type="Gramene" id="KRH66129">
    <property type="protein sequence ID" value="KRH66129"/>
    <property type="gene ID" value="GLYMA_03G084900"/>
</dbReference>
<protein>
    <recommendedName>
        <fullName evidence="3">Fumarylacetoacetase</fullName>
        <ecNumber evidence="3">3.7.1.2</ecNumber>
    </recommendedName>
    <alternativeName>
        <fullName evidence="3">Fumarylacetoacetate hydrolase</fullName>
    </alternativeName>
</protein>
<evidence type="ECO:0000313" key="5">
    <source>
        <dbReference type="EnsemblPlants" id="KRH66129"/>
    </source>
</evidence>
<gene>
    <name evidence="4" type="ORF">GLYMA_03G084900</name>
</gene>
<dbReference type="UniPathway" id="UPA00139">
    <property type="reaction ID" value="UER00341"/>
</dbReference>
<dbReference type="GO" id="GO:0046872">
    <property type="term" value="F:metal ion binding"/>
    <property type="evidence" value="ECO:0007669"/>
    <property type="project" value="UniProtKB-UniRule"/>
</dbReference>
<dbReference type="GO" id="GO:0004334">
    <property type="term" value="F:fumarylacetoacetase activity"/>
    <property type="evidence" value="ECO:0007669"/>
    <property type="project" value="UniProtKB-UniRule"/>
</dbReference>
<reference evidence="4" key="3">
    <citation type="submission" date="2018-07" db="EMBL/GenBank/DDBJ databases">
        <title>WGS assembly of Glycine max.</title>
        <authorList>
            <person name="Schmutz J."/>
            <person name="Cannon S."/>
            <person name="Schlueter J."/>
            <person name="Ma J."/>
            <person name="Mitros T."/>
            <person name="Nelson W."/>
            <person name="Hyten D."/>
            <person name="Song Q."/>
            <person name="Thelen J."/>
            <person name="Cheng J."/>
            <person name="Xu D."/>
            <person name="Hellsten U."/>
            <person name="May G."/>
            <person name="Yu Y."/>
            <person name="Sakurai T."/>
            <person name="Umezawa T."/>
            <person name="Bhattacharyya M."/>
            <person name="Sandhu D."/>
            <person name="Valliyodan B."/>
            <person name="Lindquist E."/>
            <person name="Peto M."/>
            <person name="Grant D."/>
            <person name="Shu S."/>
            <person name="Goodstein D."/>
            <person name="Barry K."/>
            <person name="Futrell-Griggs M."/>
            <person name="Abernathy B."/>
            <person name="Du J."/>
            <person name="Tian Z."/>
            <person name="Zhu L."/>
            <person name="Gill N."/>
            <person name="Joshi T."/>
            <person name="Libault M."/>
            <person name="Sethuraman A."/>
            <person name="Zhang X."/>
            <person name="Shinozaki K."/>
            <person name="Nguyen H."/>
            <person name="Wing R."/>
            <person name="Cregan P."/>
            <person name="Specht J."/>
            <person name="Grimwood J."/>
            <person name="Rokhsar D."/>
            <person name="Stacey G."/>
            <person name="Shoemaker R."/>
            <person name="Jackson S."/>
        </authorList>
    </citation>
    <scope>NUCLEOTIDE SEQUENCE</scope>
    <source>
        <tissue evidence="4">Callus</tissue>
    </source>
</reference>
<feature type="binding site" evidence="2">
    <location>
        <position position="120"/>
    </location>
    <ligand>
        <name>Mg(2+)</name>
        <dbReference type="ChEBI" id="CHEBI:18420"/>
    </ligand>
</feature>
<dbReference type="EC" id="3.7.1.2" evidence="3"/>
<comment type="cofactor">
    <cofactor evidence="3">
        <name>Mg(2+)</name>
        <dbReference type="ChEBI" id="CHEBI:18420"/>
    </cofactor>
    <cofactor evidence="3">
        <name>Ca(2+)</name>
        <dbReference type="ChEBI" id="CHEBI:29108"/>
    </cofactor>
</comment>
<feature type="binding site" evidence="2">
    <location>
        <position position="32"/>
    </location>
    <ligand>
        <name>Ca(2+)</name>
        <dbReference type="ChEBI" id="CHEBI:29108"/>
    </ligand>
</feature>
<dbReference type="GO" id="GO:0006559">
    <property type="term" value="P:L-phenylalanine catabolic process"/>
    <property type="evidence" value="ECO:0007669"/>
    <property type="project" value="UniProtKB-UniRule"/>
</dbReference>
<evidence type="ECO:0000256" key="1">
    <source>
        <dbReference type="PIRSR" id="PIRSR605959-2"/>
    </source>
</evidence>
<evidence type="ECO:0000256" key="3">
    <source>
        <dbReference type="RuleBase" id="RU366008"/>
    </source>
</evidence>
<feature type="binding site" evidence="2">
    <location>
        <position position="75"/>
    </location>
    <ligand>
        <name>Mg(2+)</name>
        <dbReference type="ChEBI" id="CHEBI:18420"/>
    </ligand>
</feature>
<dbReference type="InParanoid" id="A0A0R0KGV0"/>
<keyword evidence="3" id="KW-0828">Tyrosine catabolism</keyword>
<dbReference type="SUPFAM" id="SSF56529">
    <property type="entry name" value="FAH"/>
    <property type="match status" value="1"/>
</dbReference>
<comment type="pathway">
    <text evidence="3">Amino-acid degradation; L-phenylalanine degradation; acetoacetate and fumarate from L-phenylalanine: step 6/6.</text>
</comment>
<proteinExistence type="inferred from homology"/>
<name>A0A0R0KGV0_SOYBN</name>
<keyword evidence="2 3" id="KW-0106">Calcium</keyword>
<evidence type="ECO:0000256" key="2">
    <source>
        <dbReference type="PIRSR" id="PIRSR605959-3"/>
    </source>
</evidence>
<dbReference type="PANTHER" id="PTHR43069">
    <property type="entry name" value="FUMARYLACETOACETASE"/>
    <property type="match status" value="1"/>
</dbReference>
<dbReference type="PaxDb" id="3847-GLYMA03G20850.1"/>
<dbReference type="InterPro" id="IPR005959">
    <property type="entry name" value="Fumarylacetoacetase"/>
</dbReference>
<keyword evidence="6" id="KW-1185">Reference proteome</keyword>
<feature type="binding site" evidence="2">
    <location>
        <position position="30"/>
    </location>
    <ligand>
        <name>Ca(2+)</name>
        <dbReference type="ChEBI" id="CHEBI:29108"/>
    </ligand>
</feature>
<evidence type="ECO:0000313" key="6">
    <source>
        <dbReference type="Proteomes" id="UP000008827"/>
    </source>
</evidence>
<dbReference type="EMBL" id="CM000836">
    <property type="protein sequence ID" value="KRH66129.1"/>
    <property type="molecule type" value="Genomic_DNA"/>
</dbReference>
<organism evidence="4">
    <name type="scientific">Glycine max</name>
    <name type="common">Soybean</name>
    <name type="synonym">Glycine hispida</name>
    <dbReference type="NCBI Taxonomy" id="3847"/>
    <lineage>
        <taxon>Eukaryota</taxon>
        <taxon>Viridiplantae</taxon>
        <taxon>Streptophyta</taxon>
        <taxon>Embryophyta</taxon>
        <taxon>Tracheophyta</taxon>
        <taxon>Spermatophyta</taxon>
        <taxon>Magnoliopsida</taxon>
        <taxon>eudicotyledons</taxon>
        <taxon>Gunneridae</taxon>
        <taxon>Pentapetalae</taxon>
        <taxon>rosids</taxon>
        <taxon>fabids</taxon>
        <taxon>Fabales</taxon>
        <taxon>Fabaceae</taxon>
        <taxon>Papilionoideae</taxon>
        <taxon>50 kb inversion clade</taxon>
        <taxon>NPAAA clade</taxon>
        <taxon>indigoferoid/millettioid clade</taxon>
        <taxon>Phaseoleae</taxon>
        <taxon>Glycine</taxon>
        <taxon>Glycine subgen. Soja</taxon>
    </lineage>
</organism>
<dbReference type="PANTHER" id="PTHR43069:SF2">
    <property type="entry name" value="FUMARYLACETOACETASE"/>
    <property type="match status" value="1"/>
</dbReference>
<dbReference type="Proteomes" id="UP000008827">
    <property type="component" value="Chromosome 3"/>
</dbReference>
<keyword evidence="3" id="KW-0585">Phenylalanine catabolism</keyword>
<comment type="similarity">
    <text evidence="3">Belongs to the FAH family.</text>
</comment>
<keyword evidence="3" id="KW-0378">Hydrolase</keyword>
<dbReference type="Gene3D" id="3.90.850.10">
    <property type="entry name" value="Fumarylacetoacetase-like, C-terminal domain"/>
    <property type="match status" value="1"/>
</dbReference>
<reference evidence="5" key="2">
    <citation type="submission" date="2018-02" db="UniProtKB">
        <authorList>
            <consortium name="EnsemblPlants"/>
        </authorList>
    </citation>
    <scope>IDENTIFICATION</scope>
    <source>
        <strain evidence="5">Williams 82</strain>
    </source>
</reference>
<feature type="binding site" evidence="1">
    <location>
        <position position="88"/>
    </location>
    <ligand>
        <name>substrate</name>
    </ligand>
</feature>
<accession>A0A0R0KGV0</accession>
<feature type="binding site" evidence="2">
    <location>
        <position position="75"/>
    </location>
    <ligand>
        <name>Ca(2+)</name>
        <dbReference type="ChEBI" id="CHEBI:29108"/>
    </ligand>
</feature>
<dbReference type="GO" id="GO:0006572">
    <property type="term" value="P:L-tyrosine catabolic process"/>
    <property type="evidence" value="ECO:0007669"/>
    <property type="project" value="UniProtKB-UniRule"/>
</dbReference>
<evidence type="ECO:0000313" key="4">
    <source>
        <dbReference type="EMBL" id="KRH66129.1"/>
    </source>
</evidence>
<sequence>MPLYVHSRGQAHPVGSFTPYFGPSLKLDFELEMVEVKHCFIFFFATNVGPGNELGKPVDINYAQDHIFGLVLLNDWSGIGIYFSWSIYCPKIKTWAFGLAIYPTWMIARTISSRSLYSCTTISPWIVTMEALEPFARETPKQGLWTLEGADPKFYSAVAVEEFPYFINKIPGFYQIIAYGTDNKNLQQNY</sequence>
<dbReference type="STRING" id="3847.A0A0R0KGV0"/>
<dbReference type="AlphaFoldDB" id="A0A0R0KGV0"/>
<reference evidence="4 5" key="1">
    <citation type="journal article" date="2010" name="Nature">
        <title>Genome sequence of the palaeopolyploid soybean.</title>
        <authorList>
            <person name="Schmutz J."/>
            <person name="Cannon S.B."/>
            <person name="Schlueter J."/>
            <person name="Ma J."/>
            <person name="Mitros T."/>
            <person name="Nelson W."/>
            <person name="Hyten D.L."/>
            <person name="Song Q."/>
            <person name="Thelen J.J."/>
            <person name="Cheng J."/>
            <person name="Xu D."/>
            <person name="Hellsten U."/>
            <person name="May G.D."/>
            <person name="Yu Y."/>
            <person name="Sakurai T."/>
            <person name="Umezawa T."/>
            <person name="Bhattacharyya M.K."/>
            <person name="Sandhu D."/>
            <person name="Valliyodan B."/>
            <person name="Lindquist E."/>
            <person name="Peto M."/>
            <person name="Grant D."/>
            <person name="Shu S."/>
            <person name="Goodstein D."/>
            <person name="Barry K."/>
            <person name="Futrell-Griggs M."/>
            <person name="Abernathy B."/>
            <person name="Du J."/>
            <person name="Tian Z."/>
            <person name="Zhu L."/>
            <person name="Gill N."/>
            <person name="Joshi T."/>
            <person name="Libault M."/>
            <person name="Sethuraman A."/>
            <person name="Zhang X.-C."/>
            <person name="Shinozaki K."/>
            <person name="Nguyen H.T."/>
            <person name="Wing R.A."/>
            <person name="Cregan P."/>
            <person name="Specht J."/>
            <person name="Grimwood J."/>
            <person name="Rokhsar D."/>
            <person name="Stacey G."/>
            <person name="Shoemaker R.C."/>
            <person name="Jackson S.A."/>
        </authorList>
    </citation>
    <scope>NUCLEOTIDE SEQUENCE</scope>
    <source>
        <strain evidence="5">cv. Williams 82</strain>
        <tissue evidence="4">Callus</tissue>
    </source>
</reference>
<dbReference type="EnsemblPlants" id="KRH66129">
    <property type="protein sequence ID" value="KRH66129"/>
    <property type="gene ID" value="GLYMA_03G084900"/>
</dbReference>